<feature type="domain" description="GIY-YIG" evidence="9">
    <location>
        <begin position="12"/>
        <end position="91"/>
    </location>
</feature>
<evidence type="ECO:0000256" key="1">
    <source>
        <dbReference type="ARBA" id="ARBA00022490"/>
    </source>
</evidence>
<dbReference type="SUPFAM" id="SSF47781">
    <property type="entry name" value="RuvA domain 2-like"/>
    <property type="match status" value="1"/>
</dbReference>
<dbReference type="NCBIfam" id="TIGR00194">
    <property type="entry name" value="uvrC"/>
    <property type="match status" value="1"/>
</dbReference>
<dbReference type="Gene3D" id="1.10.150.20">
    <property type="entry name" value="5' to 3' exonuclease, C-terminal subdomain"/>
    <property type="match status" value="1"/>
</dbReference>
<dbReference type="SUPFAM" id="SSF46600">
    <property type="entry name" value="C-terminal UvrC-binding domain of UvrB"/>
    <property type="match status" value="1"/>
</dbReference>
<dbReference type="AlphaFoldDB" id="A0A4R1S739"/>
<evidence type="ECO:0000259" key="10">
    <source>
        <dbReference type="PROSITE" id="PS50165"/>
    </source>
</evidence>
<dbReference type="GO" id="GO:0005737">
    <property type="term" value="C:cytoplasm"/>
    <property type="evidence" value="ECO:0007669"/>
    <property type="project" value="UniProtKB-SubCell"/>
</dbReference>
<dbReference type="CDD" id="cd10434">
    <property type="entry name" value="GIY-YIG_UvrC_Cho"/>
    <property type="match status" value="1"/>
</dbReference>
<keyword evidence="4 6" id="KW-0267">Excision nuclease</keyword>
<evidence type="ECO:0000259" key="9">
    <source>
        <dbReference type="PROSITE" id="PS50164"/>
    </source>
</evidence>
<keyword evidence="12" id="KW-1185">Reference proteome</keyword>
<dbReference type="GO" id="GO:0003677">
    <property type="term" value="F:DNA binding"/>
    <property type="evidence" value="ECO:0007669"/>
    <property type="project" value="UniProtKB-UniRule"/>
</dbReference>
<keyword evidence="2 6" id="KW-0227">DNA damage</keyword>
<evidence type="ECO:0000313" key="11">
    <source>
        <dbReference type="EMBL" id="TCL75203.1"/>
    </source>
</evidence>
<comment type="function">
    <text evidence="6">The UvrABC repair system catalyzes the recognition and processing of DNA lesions. UvrC both incises the 5' and 3' sides of the lesion. The N-terminal half is responsible for the 3' incision and the C-terminal half is responsible for the 5' incision.</text>
</comment>
<gene>
    <name evidence="6" type="primary">uvrC</name>
    <name evidence="11" type="ORF">EDC14_1003135</name>
</gene>
<dbReference type="PROSITE" id="PS50165">
    <property type="entry name" value="UVRC"/>
    <property type="match status" value="1"/>
</dbReference>
<dbReference type="GO" id="GO:0009381">
    <property type="term" value="F:excinuclease ABC activity"/>
    <property type="evidence" value="ECO:0007669"/>
    <property type="project" value="UniProtKB-UniRule"/>
</dbReference>
<evidence type="ECO:0000313" key="12">
    <source>
        <dbReference type="Proteomes" id="UP000295008"/>
    </source>
</evidence>
<reference evidence="11 12" key="1">
    <citation type="submission" date="2019-03" db="EMBL/GenBank/DDBJ databases">
        <title>Genomic Encyclopedia of Type Strains, Phase IV (KMG-IV): sequencing the most valuable type-strain genomes for metagenomic binning, comparative biology and taxonomic classification.</title>
        <authorList>
            <person name="Goeker M."/>
        </authorList>
    </citation>
    <scope>NUCLEOTIDE SEQUENCE [LARGE SCALE GENOMIC DNA]</scope>
    <source>
        <strain evidence="11 12">LX-B</strain>
    </source>
</reference>
<dbReference type="Gene3D" id="4.10.860.10">
    <property type="entry name" value="UVR domain"/>
    <property type="match status" value="1"/>
</dbReference>
<feature type="domain" description="UvrC family homology region profile" evidence="10">
    <location>
        <begin position="253"/>
        <end position="491"/>
    </location>
</feature>
<dbReference type="Proteomes" id="UP000295008">
    <property type="component" value="Unassembled WGS sequence"/>
</dbReference>
<dbReference type="SMART" id="SM00465">
    <property type="entry name" value="GIYc"/>
    <property type="match status" value="1"/>
</dbReference>
<sequence length="613" mass="70658">MVTAEDLKILPDKPGVYMMKDSAGKIIYVGKAVSLRNRVRSYFQASRNLNPRIQSMVNLVDRVEYITTNSEVEALVLECNLIKQERPKYNVRLRDDKQYPWVKITMAESYPQVYITRQVRQDGSKYYGPYTNVSALRDTFRLLRQLFPLRGCRYNLDEERIERPCLNYHIRRCLAPCTGLVPKETYRELIQQVCLFLEGRQEELVEKLRHEMGEAAARQEYERAAQLRDRLRDVQNVLERQKVVSDAREDTDIFGIAQDPSGSTVQVFQVRGGKLVGREYFQLAQGDETPPAEVLEAFITQYYDGSGFIPKELWLPCPLEGMKTVAEWLAGQRGNKVNLLVPQKGEKAQLVKMAAENAQILLEQERNREKQRENFIQDTLDELQRELFLEKPPLRIEGFDISNTQGQQAVASMVVFENGLAKGSEYRRFRIRTVEGPNDFAMMQEALRRRFRRGLEERQNLQTEGGKFAKFPDLLLIDGGKGQLSAVSEVLAELGLEHLPRIGLAKQEEEIYLPDREEPVRLSRRSEALKLLQRVRDEAHRFAITYHKSLRDQRTVASSLDLVTGIGPKKKQALLKHFGSVKRIREASLEELMRVEGINAKLAESIKEQLELV</sequence>
<proteinExistence type="inferred from homology"/>
<protein>
    <recommendedName>
        <fullName evidence="6">UvrABC system protein C</fullName>
        <shortName evidence="6">Protein UvrC</shortName>
    </recommendedName>
    <alternativeName>
        <fullName evidence="6">Excinuclease ABC subunit C</fullName>
    </alternativeName>
</protein>
<dbReference type="GO" id="GO:0006289">
    <property type="term" value="P:nucleotide-excision repair"/>
    <property type="evidence" value="ECO:0007669"/>
    <property type="project" value="UniProtKB-UniRule"/>
</dbReference>
<dbReference type="GO" id="GO:0009380">
    <property type="term" value="C:excinuclease repair complex"/>
    <property type="evidence" value="ECO:0007669"/>
    <property type="project" value="InterPro"/>
</dbReference>
<dbReference type="PROSITE" id="PS50164">
    <property type="entry name" value="GIY_YIG"/>
    <property type="match status" value="1"/>
</dbReference>
<dbReference type="InterPro" id="IPR000305">
    <property type="entry name" value="GIY-YIG_endonuc"/>
</dbReference>
<dbReference type="NCBIfam" id="NF001824">
    <property type="entry name" value="PRK00558.1-5"/>
    <property type="match status" value="1"/>
</dbReference>
<dbReference type="GO" id="GO:0009432">
    <property type="term" value="P:SOS response"/>
    <property type="evidence" value="ECO:0007669"/>
    <property type="project" value="UniProtKB-UniRule"/>
</dbReference>
<dbReference type="InterPro" id="IPR004791">
    <property type="entry name" value="UvrC"/>
</dbReference>
<feature type="coiled-coil region" evidence="7">
    <location>
        <begin position="217"/>
        <end position="244"/>
    </location>
</feature>
<dbReference type="HAMAP" id="MF_00203">
    <property type="entry name" value="UvrC"/>
    <property type="match status" value="1"/>
</dbReference>
<dbReference type="InterPro" id="IPR035901">
    <property type="entry name" value="GIY-YIG_endonuc_sf"/>
</dbReference>
<evidence type="ECO:0000259" key="8">
    <source>
        <dbReference type="PROSITE" id="PS50151"/>
    </source>
</evidence>
<dbReference type="FunFam" id="3.40.1440.10:FF:000001">
    <property type="entry name" value="UvrABC system protein C"/>
    <property type="match status" value="1"/>
</dbReference>
<dbReference type="SMART" id="SM00278">
    <property type="entry name" value="HhH1"/>
    <property type="match status" value="2"/>
</dbReference>
<dbReference type="InterPro" id="IPR010994">
    <property type="entry name" value="RuvA_2-like"/>
</dbReference>
<dbReference type="PANTHER" id="PTHR30562:SF1">
    <property type="entry name" value="UVRABC SYSTEM PROTEIN C"/>
    <property type="match status" value="1"/>
</dbReference>
<keyword evidence="6" id="KW-0742">SOS response</keyword>
<dbReference type="InterPro" id="IPR001943">
    <property type="entry name" value="UVR_dom"/>
</dbReference>
<dbReference type="InterPro" id="IPR001162">
    <property type="entry name" value="UvrC_RNase_H_dom"/>
</dbReference>
<dbReference type="SUPFAM" id="SSF82771">
    <property type="entry name" value="GIY-YIG endonuclease"/>
    <property type="match status" value="1"/>
</dbReference>
<keyword evidence="3 6" id="KW-0228">DNA excision</keyword>
<dbReference type="EMBL" id="SLUN01000003">
    <property type="protein sequence ID" value="TCL75203.1"/>
    <property type="molecule type" value="Genomic_DNA"/>
</dbReference>
<dbReference type="RefSeq" id="WP_132012878.1">
    <property type="nucleotide sequence ID" value="NZ_SLUN01000003.1"/>
</dbReference>
<keyword evidence="7" id="KW-0175">Coiled coil</keyword>
<evidence type="ECO:0000256" key="4">
    <source>
        <dbReference type="ARBA" id="ARBA00022881"/>
    </source>
</evidence>
<comment type="subcellular location">
    <subcellularLocation>
        <location evidence="6">Cytoplasm</location>
    </subcellularLocation>
</comment>
<comment type="similarity">
    <text evidence="6">Belongs to the UvrC family.</text>
</comment>
<evidence type="ECO:0000256" key="2">
    <source>
        <dbReference type="ARBA" id="ARBA00022763"/>
    </source>
</evidence>
<comment type="caution">
    <text evidence="11">The sequence shown here is derived from an EMBL/GenBank/DDBJ whole genome shotgun (WGS) entry which is preliminary data.</text>
</comment>
<dbReference type="Gene3D" id="3.40.1440.10">
    <property type="entry name" value="GIY-YIG endonuclease"/>
    <property type="match status" value="1"/>
</dbReference>
<evidence type="ECO:0000256" key="6">
    <source>
        <dbReference type="HAMAP-Rule" id="MF_00203"/>
    </source>
</evidence>
<evidence type="ECO:0000256" key="3">
    <source>
        <dbReference type="ARBA" id="ARBA00022769"/>
    </source>
</evidence>
<dbReference type="Pfam" id="PF08459">
    <property type="entry name" value="UvrC_RNaseH_dom"/>
    <property type="match status" value="1"/>
</dbReference>
<accession>A0A4R1S739</accession>
<dbReference type="InterPro" id="IPR003583">
    <property type="entry name" value="Hlx-hairpin-Hlx_DNA-bd_motif"/>
</dbReference>
<dbReference type="PANTHER" id="PTHR30562">
    <property type="entry name" value="UVRC/OXIDOREDUCTASE"/>
    <property type="match status" value="1"/>
</dbReference>
<keyword evidence="5 6" id="KW-0234">DNA repair</keyword>
<dbReference type="InterPro" id="IPR036876">
    <property type="entry name" value="UVR_dom_sf"/>
</dbReference>
<dbReference type="InterPro" id="IPR047296">
    <property type="entry name" value="GIY-YIG_UvrC_Cho"/>
</dbReference>
<dbReference type="Pfam" id="PF22920">
    <property type="entry name" value="UvrC_RNaseH"/>
    <property type="match status" value="1"/>
</dbReference>
<dbReference type="OrthoDB" id="9804933at2"/>
<evidence type="ECO:0000256" key="5">
    <source>
        <dbReference type="ARBA" id="ARBA00023204"/>
    </source>
</evidence>
<dbReference type="Pfam" id="PF01541">
    <property type="entry name" value="GIY-YIG"/>
    <property type="match status" value="1"/>
</dbReference>
<dbReference type="PROSITE" id="PS50151">
    <property type="entry name" value="UVR"/>
    <property type="match status" value="1"/>
</dbReference>
<dbReference type="InterPro" id="IPR050066">
    <property type="entry name" value="UvrABC_protein_C"/>
</dbReference>
<dbReference type="Gene3D" id="3.30.420.340">
    <property type="entry name" value="UvrC, RNAse H endonuclease domain"/>
    <property type="match status" value="1"/>
</dbReference>
<dbReference type="Pfam" id="PF14520">
    <property type="entry name" value="HHH_5"/>
    <property type="match status" value="1"/>
</dbReference>
<name>A0A4R1S739_HYDET</name>
<dbReference type="InterPro" id="IPR038476">
    <property type="entry name" value="UvrC_RNase_H_dom_sf"/>
</dbReference>
<comment type="subunit">
    <text evidence="6">Interacts with UvrB in an incision complex.</text>
</comment>
<keyword evidence="1 6" id="KW-0963">Cytoplasm</keyword>
<dbReference type="Pfam" id="PF02151">
    <property type="entry name" value="UVR"/>
    <property type="match status" value="1"/>
</dbReference>
<feature type="domain" description="UVR" evidence="8">
    <location>
        <begin position="202"/>
        <end position="237"/>
    </location>
</feature>
<evidence type="ECO:0000256" key="7">
    <source>
        <dbReference type="SAM" id="Coils"/>
    </source>
</evidence>
<organism evidence="11 12">
    <name type="scientific">Hydrogenispora ethanolica</name>
    <dbReference type="NCBI Taxonomy" id="1082276"/>
    <lineage>
        <taxon>Bacteria</taxon>
        <taxon>Bacillati</taxon>
        <taxon>Bacillota</taxon>
        <taxon>Hydrogenispora</taxon>
    </lineage>
</organism>